<reference evidence="1 2" key="1">
    <citation type="submission" date="2023-02" db="EMBL/GenBank/DDBJ databases">
        <title>LHISI_Scaffold_Assembly.</title>
        <authorList>
            <person name="Stuart O.P."/>
            <person name="Cleave R."/>
            <person name="Magrath M.J.L."/>
            <person name="Mikheyev A.S."/>
        </authorList>
    </citation>
    <scope>NUCLEOTIDE SEQUENCE [LARGE SCALE GENOMIC DNA]</scope>
    <source>
        <strain evidence="1">Daus_M_001</strain>
        <tissue evidence="1">Leg muscle</tissue>
    </source>
</reference>
<name>A0ABQ9GXU7_9NEOP</name>
<evidence type="ECO:0000313" key="2">
    <source>
        <dbReference type="Proteomes" id="UP001159363"/>
    </source>
</evidence>
<gene>
    <name evidence="1" type="ORF">PR048_021279</name>
</gene>
<protein>
    <submittedName>
        <fullName evidence="1">Uncharacterized protein</fullName>
    </submittedName>
</protein>
<evidence type="ECO:0000313" key="1">
    <source>
        <dbReference type="EMBL" id="KAJ8876832.1"/>
    </source>
</evidence>
<dbReference type="InterPro" id="IPR036397">
    <property type="entry name" value="RNaseH_sf"/>
</dbReference>
<comment type="caution">
    <text evidence="1">The sequence shown here is derived from an EMBL/GenBank/DDBJ whole genome shotgun (WGS) entry which is preliminary data.</text>
</comment>
<dbReference type="EMBL" id="JARBHB010000008">
    <property type="protein sequence ID" value="KAJ8876832.1"/>
    <property type="molecule type" value="Genomic_DNA"/>
</dbReference>
<dbReference type="Gene3D" id="3.30.420.10">
    <property type="entry name" value="Ribonuclease H-like superfamily/Ribonuclease H"/>
    <property type="match status" value="1"/>
</dbReference>
<dbReference type="Proteomes" id="UP001159363">
    <property type="component" value="Chromosome 7"/>
</dbReference>
<proteinExistence type="predicted"/>
<organism evidence="1 2">
    <name type="scientific">Dryococelus australis</name>
    <dbReference type="NCBI Taxonomy" id="614101"/>
    <lineage>
        <taxon>Eukaryota</taxon>
        <taxon>Metazoa</taxon>
        <taxon>Ecdysozoa</taxon>
        <taxon>Arthropoda</taxon>
        <taxon>Hexapoda</taxon>
        <taxon>Insecta</taxon>
        <taxon>Pterygota</taxon>
        <taxon>Neoptera</taxon>
        <taxon>Polyneoptera</taxon>
        <taxon>Phasmatodea</taxon>
        <taxon>Verophasmatodea</taxon>
        <taxon>Anareolatae</taxon>
        <taxon>Phasmatidae</taxon>
        <taxon>Eurycanthinae</taxon>
        <taxon>Dryococelus</taxon>
    </lineage>
</organism>
<sequence length="83" mass="9910">MSRLDKSMDLITSFFGDCIISKNLCPLQFYDLTSPDFHLWNYMKNKVYKNRPCTLAKLQQNIRNEITNINENILWKTSQNMMQ</sequence>
<accession>A0ABQ9GXU7</accession>
<keyword evidence="2" id="KW-1185">Reference proteome</keyword>